<dbReference type="InterPro" id="IPR050463">
    <property type="entry name" value="Gfo/Idh/MocA_oxidrdct_glycsds"/>
</dbReference>
<dbReference type="Pfam" id="PF22725">
    <property type="entry name" value="GFO_IDH_MocA_C3"/>
    <property type="match status" value="1"/>
</dbReference>
<protein>
    <submittedName>
        <fullName evidence="4">Myo-inositol 2-dehydrogenase</fullName>
    </submittedName>
</protein>
<dbReference type="InterPro" id="IPR000683">
    <property type="entry name" value="Gfo/Idh/MocA-like_OxRdtase_N"/>
</dbReference>
<evidence type="ECO:0000313" key="4">
    <source>
        <dbReference type="EMBL" id="GEO15414.1"/>
    </source>
</evidence>
<feature type="domain" description="Gfo/Idh/MocA-like oxidoreductase N-terminal" evidence="2">
    <location>
        <begin position="68"/>
        <end position="193"/>
    </location>
</feature>
<evidence type="ECO:0000313" key="5">
    <source>
        <dbReference type="Proteomes" id="UP000321085"/>
    </source>
</evidence>
<name>A0A512BU05_9HYPH</name>
<dbReference type="GO" id="GO:0000166">
    <property type="term" value="F:nucleotide binding"/>
    <property type="evidence" value="ECO:0007669"/>
    <property type="project" value="InterPro"/>
</dbReference>
<dbReference type="SUPFAM" id="SSF55347">
    <property type="entry name" value="Glyceraldehyde-3-phosphate dehydrogenase-like, C-terminal domain"/>
    <property type="match status" value="1"/>
</dbReference>
<reference evidence="4 5" key="1">
    <citation type="submission" date="2019-07" db="EMBL/GenBank/DDBJ databases">
        <title>Whole genome shotgun sequence of Microvirga aerophila NBRC 106136.</title>
        <authorList>
            <person name="Hosoyama A."/>
            <person name="Uohara A."/>
            <person name="Ohji S."/>
            <person name="Ichikawa N."/>
        </authorList>
    </citation>
    <scope>NUCLEOTIDE SEQUENCE [LARGE SCALE GENOMIC DNA]</scope>
    <source>
        <strain evidence="4 5">NBRC 106136</strain>
    </source>
</reference>
<dbReference type="InterPro" id="IPR055170">
    <property type="entry name" value="GFO_IDH_MocA-like_dom"/>
</dbReference>
<accession>A0A512BU05</accession>
<keyword evidence="1" id="KW-0560">Oxidoreductase</keyword>
<organism evidence="4 5">
    <name type="scientific">Microvirga aerophila</name>
    <dbReference type="NCBI Taxonomy" id="670291"/>
    <lineage>
        <taxon>Bacteria</taxon>
        <taxon>Pseudomonadati</taxon>
        <taxon>Pseudomonadota</taxon>
        <taxon>Alphaproteobacteria</taxon>
        <taxon>Hyphomicrobiales</taxon>
        <taxon>Methylobacteriaceae</taxon>
        <taxon>Microvirga</taxon>
    </lineage>
</organism>
<dbReference type="EMBL" id="BJYU01000041">
    <property type="protein sequence ID" value="GEO15414.1"/>
    <property type="molecule type" value="Genomic_DNA"/>
</dbReference>
<dbReference type="Gene3D" id="3.30.360.10">
    <property type="entry name" value="Dihydrodipicolinate Reductase, domain 2"/>
    <property type="match status" value="1"/>
</dbReference>
<dbReference type="GO" id="GO:0016491">
    <property type="term" value="F:oxidoreductase activity"/>
    <property type="evidence" value="ECO:0007669"/>
    <property type="project" value="UniProtKB-KW"/>
</dbReference>
<evidence type="ECO:0000259" key="3">
    <source>
        <dbReference type="Pfam" id="PF22725"/>
    </source>
</evidence>
<keyword evidence="5" id="KW-1185">Reference proteome</keyword>
<dbReference type="AlphaFoldDB" id="A0A512BU05"/>
<proteinExistence type="predicted"/>
<dbReference type="SUPFAM" id="SSF51735">
    <property type="entry name" value="NAD(P)-binding Rossmann-fold domains"/>
    <property type="match status" value="1"/>
</dbReference>
<gene>
    <name evidence="4" type="ORF">MAE02_31100</name>
</gene>
<sequence length="455" mass="50013">MWIDLGPPLLRWSPHLGDALDKKYRGSDGSDTLDLDLVGISVSCINLYLPSCFKNFERIKGLFQMTSIGVGLIGTGYMGKCHALAWNAVAPVFGDVERPRLAVLAESSQDLADRKARELGFDRSTGDWRSLVSDPTVDVVSITTPNAFHPDMAIAALEAGKHVWCEKPMATKLADAERMLAAARASGKVAVLGYNYIQNPIIRLIRRLLDEGRIGDVNHVRLEMDEDFMADPEELFYWKSEAASGHGALDDFGVHALSLIWTLFGGVRRVCGHMARPYADRPVQGGGRRAVETYDIATTLIELENGASGVIALNRSAWGRKGRIFVQLFGPKGTIVYDQERMNEVQLYTTDEPKETQGFRTILTAPHHPPYDKFIPAPGHGLGFNELKIIECRKLIGRIRGEAATLIEFEDGIRIERTVDAIARSAHAGHWVDVPAAAGEGFDVKHPKTGRSGAT</sequence>
<dbReference type="Pfam" id="PF01408">
    <property type="entry name" value="GFO_IDH_MocA"/>
    <property type="match status" value="1"/>
</dbReference>
<dbReference type="InterPro" id="IPR036291">
    <property type="entry name" value="NAD(P)-bd_dom_sf"/>
</dbReference>
<feature type="domain" description="GFO/IDH/MocA-like oxidoreductase" evidence="3">
    <location>
        <begin position="203"/>
        <end position="336"/>
    </location>
</feature>
<evidence type="ECO:0000256" key="1">
    <source>
        <dbReference type="ARBA" id="ARBA00023002"/>
    </source>
</evidence>
<dbReference type="Proteomes" id="UP000321085">
    <property type="component" value="Unassembled WGS sequence"/>
</dbReference>
<dbReference type="PANTHER" id="PTHR43818">
    <property type="entry name" value="BCDNA.GH03377"/>
    <property type="match status" value="1"/>
</dbReference>
<dbReference type="Gene3D" id="3.40.50.720">
    <property type="entry name" value="NAD(P)-binding Rossmann-like Domain"/>
    <property type="match status" value="1"/>
</dbReference>
<dbReference type="PANTHER" id="PTHR43818:SF11">
    <property type="entry name" value="BCDNA.GH03377"/>
    <property type="match status" value="1"/>
</dbReference>
<comment type="caution">
    <text evidence="4">The sequence shown here is derived from an EMBL/GenBank/DDBJ whole genome shotgun (WGS) entry which is preliminary data.</text>
</comment>
<evidence type="ECO:0000259" key="2">
    <source>
        <dbReference type="Pfam" id="PF01408"/>
    </source>
</evidence>